<protein>
    <submittedName>
        <fullName evidence="1">Uncharacterized protein</fullName>
    </submittedName>
</protein>
<dbReference type="AlphaFoldDB" id="A0A9P4U0K1"/>
<name>A0A9P4U0K1_9PEZI</name>
<dbReference type="EMBL" id="MU007025">
    <property type="protein sequence ID" value="KAF2432531.1"/>
    <property type="molecule type" value="Genomic_DNA"/>
</dbReference>
<proteinExistence type="predicted"/>
<evidence type="ECO:0000313" key="1">
    <source>
        <dbReference type="EMBL" id="KAF2432531.1"/>
    </source>
</evidence>
<dbReference type="Proteomes" id="UP000800235">
    <property type="component" value="Unassembled WGS sequence"/>
</dbReference>
<organism evidence="1 2">
    <name type="scientific">Tothia fuscella</name>
    <dbReference type="NCBI Taxonomy" id="1048955"/>
    <lineage>
        <taxon>Eukaryota</taxon>
        <taxon>Fungi</taxon>
        <taxon>Dikarya</taxon>
        <taxon>Ascomycota</taxon>
        <taxon>Pezizomycotina</taxon>
        <taxon>Dothideomycetes</taxon>
        <taxon>Pleosporomycetidae</taxon>
        <taxon>Venturiales</taxon>
        <taxon>Cylindrosympodiaceae</taxon>
        <taxon>Tothia</taxon>
    </lineage>
</organism>
<sequence>MSILPHKILRRRQPDNKYAAFRPTGTVLDIPEIRNTVYIELFACLQPSTVNRCTSLGPGPLLKQNRGEADMILVSAFPSNNHLPQCTLLQDNRRAYRDILHMCATSKAIRQELLSLYIQSLETVELHVGMIPDWISFLSKKPMVIKHIRHVLIKQDEASHGISDNDKSTVREILLITYVLSYVAAKVLRKRTYEVLQELDKKLFPRHRVGRPATHNRWHSSMVTLSGVLRCTKKYTNEECVAKVQWTSLHGVESAFTLHYKGSVVSHPVQI</sequence>
<keyword evidence="2" id="KW-1185">Reference proteome</keyword>
<accession>A0A9P4U0K1</accession>
<comment type="caution">
    <text evidence="1">The sequence shown here is derived from an EMBL/GenBank/DDBJ whole genome shotgun (WGS) entry which is preliminary data.</text>
</comment>
<gene>
    <name evidence="1" type="ORF">EJ08DRAFT_732298</name>
</gene>
<reference evidence="1" key="1">
    <citation type="journal article" date="2020" name="Stud. Mycol.">
        <title>101 Dothideomycetes genomes: a test case for predicting lifestyles and emergence of pathogens.</title>
        <authorList>
            <person name="Haridas S."/>
            <person name="Albert R."/>
            <person name="Binder M."/>
            <person name="Bloem J."/>
            <person name="Labutti K."/>
            <person name="Salamov A."/>
            <person name="Andreopoulos B."/>
            <person name="Baker S."/>
            <person name="Barry K."/>
            <person name="Bills G."/>
            <person name="Bluhm B."/>
            <person name="Cannon C."/>
            <person name="Castanera R."/>
            <person name="Culley D."/>
            <person name="Daum C."/>
            <person name="Ezra D."/>
            <person name="Gonzalez J."/>
            <person name="Henrissat B."/>
            <person name="Kuo A."/>
            <person name="Liang C."/>
            <person name="Lipzen A."/>
            <person name="Lutzoni F."/>
            <person name="Magnuson J."/>
            <person name="Mondo S."/>
            <person name="Nolan M."/>
            <person name="Ohm R."/>
            <person name="Pangilinan J."/>
            <person name="Park H.-J."/>
            <person name="Ramirez L."/>
            <person name="Alfaro M."/>
            <person name="Sun H."/>
            <person name="Tritt A."/>
            <person name="Yoshinaga Y."/>
            <person name="Zwiers L.-H."/>
            <person name="Turgeon B."/>
            <person name="Goodwin S."/>
            <person name="Spatafora J."/>
            <person name="Crous P."/>
            <person name="Grigoriev I."/>
        </authorList>
    </citation>
    <scope>NUCLEOTIDE SEQUENCE</scope>
    <source>
        <strain evidence="1">CBS 130266</strain>
    </source>
</reference>
<evidence type="ECO:0000313" key="2">
    <source>
        <dbReference type="Proteomes" id="UP000800235"/>
    </source>
</evidence>